<evidence type="ECO:0000313" key="3">
    <source>
        <dbReference type="EMBL" id="SDG27485.1"/>
    </source>
</evidence>
<feature type="coiled-coil region" evidence="1">
    <location>
        <begin position="215"/>
        <end position="344"/>
    </location>
</feature>
<dbReference type="InterPro" id="IPR050336">
    <property type="entry name" value="Chromosome_partition/occlusion"/>
</dbReference>
<evidence type="ECO:0000256" key="1">
    <source>
        <dbReference type="SAM" id="Coils"/>
    </source>
</evidence>
<organism evidence="3 4">
    <name type="scientific">Thermoanaerobacter thermohydrosulfuricus</name>
    <name type="common">Clostridium thermohydrosulfuricum</name>
    <dbReference type="NCBI Taxonomy" id="1516"/>
    <lineage>
        <taxon>Bacteria</taxon>
        <taxon>Bacillati</taxon>
        <taxon>Bacillota</taxon>
        <taxon>Clostridia</taxon>
        <taxon>Thermoanaerobacterales</taxon>
        <taxon>Thermoanaerobacteraceae</taxon>
        <taxon>Thermoanaerobacter</taxon>
    </lineage>
</organism>
<name>A0A1G7SWP6_THETY</name>
<dbReference type="InterPro" id="IPR003115">
    <property type="entry name" value="ParB_N"/>
</dbReference>
<dbReference type="SUPFAM" id="SSF109709">
    <property type="entry name" value="KorB DNA-binding domain-like"/>
    <property type="match status" value="1"/>
</dbReference>
<dbReference type="PANTHER" id="PTHR33375">
    <property type="entry name" value="CHROMOSOME-PARTITIONING PROTEIN PARB-RELATED"/>
    <property type="match status" value="1"/>
</dbReference>
<dbReference type="Gene3D" id="1.10.10.2830">
    <property type="match status" value="1"/>
</dbReference>
<dbReference type="EMBL" id="FNBS01000057">
    <property type="protein sequence ID" value="SDG27485.1"/>
    <property type="molecule type" value="Genomic_DNA"/>
</dbReference>
<protein>
    <submittedName>
        <fullName evidence="3">ParB-like nuclease domain-containing protein</fullName>
    </submittedName>
</protein>
<dbReference type="InterPro" id="IPR036086">
    <property type="entry name" value="ParB/Sulfiredoxin_sf"/>
</dbReference>
<dbReference type="PANTHER" id="PTHR33375:SF1">
    <property type="entry name" value="CHROMOSOME-PARTITIONING PROTEIN PARB-RELATED"/>
    <property type="match status" value="1"/>
</dbReference>
<keyword evidence="1" id="KW-0175">Coiled coil</keyword>
<evidence type="ECO:0000259" key="2">
    <source>
        <dbReference type="SMART" id="SM00470"/>
    </source>
</evidence>
<dbReference type="Pfam" id="PF02195">
    <property type="entry name" value="ParB_N"/>
    <property type="match status" value="1"/>
</dbReference>
<feature type="domain" description="ParB-like N-terminal" evidence="2">
    <location>
        <begin position="2"/>
        <end position="97"/>
    </location>
</feature>
<dbReference type="AlphaFoldDB" id="A0A1G7SWP6"/>
<dbReference type="Proteomes" id="UP000183404">
    <property type="component" value="Unassembled WGS sequence"/>
</dbReference>
<dbReference type="RefSeq" id="WP_074592733.1">
    <property type="nucleotide sequence ID" value="NZ_FNBS01000057.1"/>
</dbReference>
<dbReference type="GO" id="GO:0007059">
    <property type="term" value="P:chromosome segregation"/>
    <property type="evidence" value="ECO:0007669"/>
    <property type="project" value="TreeGrafter"/>
</dbReference>
<dbReference type="SMART" id="SM00470">
    <property type="entry name" value="ParB"/>
    <property type="match status" value="1"/>
</dbReference>
<dbReference type="Gene3D" id="3.90.1530.10">
    <property type="entry name" value="Conserved hypothetical protein from pyrococcus furiosus pfu- 392566-001, ParB domain"/>
    <property type="match status" value="1"/>
</dbReference>
<accession>A0A1G7SWP6</accession>
<gene>
    <name evidence="3" type="ORF">SAMN04244560_02060</name>
</gene>
<sequence length="432" mass="50579">MQMVNVNLLKEHPRNREFFDDIHGERWQEFVESIKTSGIIVPLIITQDYVVISGNQRLKAAKELGLKEVPCEIRTYEDKDGLTKEDWMLKDLIETNLRQRGIGNLNPMKLARCILELERIYGIKRGGYRENLQNLGGQTATVAVSSPKNSQKEIIENFGLGERRYYQLKKLNELIPELQSLVEQGKLSSSAGEQLAYLEPEQQRELYNTLGEAITDLKRSEIEALRKQMEEYKKQHSEMQYKIMVLEKQKKEAEEIKRQVEKKISEIKPEVIEKVPDDYVQLKNTLAVVTEQSKQLTEKLKELELQKEELEKKNQQYLENIKKLEEANKMLKKERDKFVEISREYEKSFEEEKWGFELTHALSDLSQEVAGRIAAVEVLIARRNPINEKNTQMLLERAIKTLEEGIKKLSKWRIKEDEVIEVEYTTYSDSNL</sequence>
<dbReference type="SUPFAM" id="SSF110849">
    <property type="entry name" value="ParB/Sulfiredoxin"/>
    <property type="match status" value="1"/>
</dbReference>
<evidence type="ECO:0000313" key="4">
    <source>
        <dbReference type="Proteomes" id="UP000183404"/>
    </source>
</evidence>
<dbReference type="GO" id="GO:0005694">
    <property type="term" value="C:chromosome"/>
    <property type="evidence" value="ECO:0007669"/>
    <property type="project" value="TreeGrafter"/>
</dbReference>
<reference evidence="3 4" key="1">
    <citation type="submission" date="2016-10" db="EMBL/GenBank/DDBJ databases">
        <authorList>
            <person name="de Groot N.N."/>
        </authorList>
    </citation>
    <scope>NUCLEOTIDE SEQUENCE [LARGE SCALE GENOMIC DNA]</scope>
    <source>
        <strain evidence="3 4">DSM 569</strain>
    </source>
</reference>
<proteinExistence type="predicted"/>